<protein>
    <recommendedName>
        <fullName evidence="11">Nodulin-like domain-containing protein</fullName>
    </recommendedName>
</protein>
<keyword evidence="4 5" id="KW-0472">Membrane</keyword>
<feature type="transmembrane region" description="Helical" evidence="5">
    <location>
        <begin position="106"/>
        <end position="128"/>
    </location>
</feature>
<name>A0ABD0VBT8_DENTH</name>
<keyword evidence="2 5" id="KW-0812">Transmembrane</keyword>
<keyword evidence="3 5" id="KW-1133">Transmembrane helix</keyword>
<gene>
    <name evidence="9" type="ORF">M5K25_006519</name>
</gene>
<feature type="signal peptide" evidence="6">
    <location>
        <begin position="1"/>
        <end position="23"/>
    </location>
</feature>
<feature type="transmembrane region" description="Helical" evidence="5">
    <location>
        <begin position="74"/>
        <end position="94"/>
    </location>
</feature>
<feature type="transmembrane region" description="Helical" evidence="5">
    <location>
        <begin position="310"/>
        <end position="328"/>
    </location>
</feature>
<dbReference type="GO" id="GO:0016020">
    <property type="term" value="C:membrane"/>
    <property type="evidence" value="ECO:0007669"/>
    <property type="project" value="UniProtKB-SubCell"/>
</dbReference>
<evidence type="ECO:0008006" key="11">
    <source>
        <dbReference type="Google" id="ProtNLM"/>
    </source>
</evidence>
<dbReference type="AlphaFoldDB" id="A0ABD0VBT8"/>
<evidence type="ECO:0000256" key="2">
    <source>
        <dbReference type="ARBA" id="ARBA00022692"/>
    </source>
</evidence>
<feature type="domain" description="Nodulin-like" evidence="7">
    <location>
        <begin position="8"/>
        <end position="250"/>
    </location>
</feature>
<evidence type="ECO:0000259" key="7">
    <source>
        <dbReference type="Pfam" id="PF06813"/>
    </source>
</evidence>
<evidence type="ECO:0000256" key="6">
    <source>
        <dbReference type="SAM" id="SignalP"/>
    </source>
</evidence>
<evidence type="ECO:0000259" key="8">
    <source>
        <dbReference type="Pfam" id="PF23262"/>
    </source>
</evidence>
<dbReference type="InterPro" id="IPR036259">
    <property type="entry name" value="MFS_trans_sf"/>
</dbReference>
<evidence type="ECO:0000256" key="1">
    <source>
        <dbReference type="ARBA" id="ARBA00004141"/>
    </source>
</evidence>
<dbReference type="Gene3D" id="1.20.1250.20">
    <property type="entry name" value="MFS general substrate transporter like domains"/>
    <property type="match status" value="1"/>
</dbReference>
<dbReference type="PANTHER" id="PTHR21576:SF11">
    <property type="entry name" value="MAJOR FACILITATOR SUPERFAMILY PROTEIN"/>
    <property type="match status" value="1"/>
</dbReference>
<feature type="domain" description="NFD4 C-terminal" evidence="8">
    <location>
        <begin position="296"/>
        <end position="504"/>
    </location>
</feature>
<dbReference type="SUPFAM" id="SSF103473">
    <property type="entry name" value="MFS general substrate transporter"/>
    <property type="match status" value="1"/>
</dbReference>
<feature type="transmembrane region" description="Helical" evidence="5">
    <location>
        <begin position="403"/>
        <end position="425"/>
    </location>
</feature>
<comment type="caution">
    <text evidence="9">The sequence shown here is derived from an EMBL/GenBank/DDBJ whole genome shotgun (WGS) entry which is preliminary data.</text>
</comment>
<feature type="transmembrane region" description="Helical" evidence="5">
    <location>
        <begin position="170"/>
        <end position="191"/>
    </location>
</feature>
<keyword evidence="6" id="KW-0732">Signal</keyword>
<feature type="transmembrane region" description="Helical" evidence="5">
    <location>
        <begin position="379"/>
        <end position="397"/>
    </location>
</feature>
<evidence type="ECO:0000256" key="3">
    <source>
        <dbReference type="ARBA" id="ARBA00022989"/>
    </source>
</evidence>
<sequence>MPSPSSLQWLSLVATIWLQTINGANTDFPVYSSQLKQLLSISQVQLNSLAFASDAGKLFSWLAGFAVTYLPLRLILFIGAAFNLIGYGLQYLFLTQKITHLSYWQVFLLTALSGNGICWINTVCYLICIRNFSSYSRIAVGISTSYVGLSAKVYSDIADAIFHPENKAKAYLLLNAVCPLLVAVVTSPVIIEDLNAGEEEKHGPFLVMFVLTIATGTCSVLGSIGPVSSWFGSRELVISMALLLVSPALIIPVSVMFKGRSWDKVKKVYELSVEEGGGGGGGGEEGRKEVLKGEMKEEVGFKVMLRKMEFWLYFFSYMFGATVGMVFLNNLGQIAESRGLSNTTSLVSLASSFGFFGRLMPSLMEYHLSTKGYTNSSPGIMATMMVPMVPAFFFLLLNSSNLILYTSTAVIGACSGSITSIAVSATTELFGTKNFAINHNIIITNIPIASFLFGYLAGLLYQRQGGSNSCIGTDCYNKTFIIWGCVSSLGTLLCTVLFIRTRRVCNKETDML</sequence>
<accession>A0ABD0VBT8</accession>
<feature type="transmembrane region" description="Helical" evidence="5">
    <location>
        <begin position="480"/>
        <end position="499"/>
    </location>
</feature>
<organism evidence="9 10">
    <name type="scientific">Dendrobium thyrsiflorum</name>
    <name type="common">Pinecone-like raceme dendrobium</name>
    <name type="synonym">Orchid</name>
    <dbReference type="NCBI Taxonomy" id="117978"/>
    <lineage>
        <taxon>Eukaryota</taxon>
        <taxon>Viridiplantae</taxon>
        <taxon>Streptophyta</taxon>
        <taxon>Embryophyta</taxon>
        <taxon>Tracheophyta</taxon>
        <taxon>Spermatophyta</taxon>
        <taxon>Magnoliopsida</taxon>
        <taxon>Liliopsida</taxon>
        <taxon>Asparagales</taxon>
        <taxon>Orchidaceae</taxon>
        <taxon>Epidendroideae</taxon>
        <taxon>Malaxideae</taxon>
        <taxon>Dendrobiinae</taxon>
        <taxon>Dendrobium</taxon>
    </lineage>
</organism>
<feature type="transmembrane region" description="Helical" evidence="5">
    <location>
        <begin position="236"/>
        <end position="257"/>
    </location>
</feature>
<feature type="transmembrane region" description="Helical" evidence="5">
    <location>
        <begin position="340"/>
        <end position="359"/>
    </location>
</feature>
<feature type="transmembrane region" description="Helical" evidence="5">
    <location>
        <begin position="203"/>
        <end position="224"/>
    </location>
</feature>
<dbReference type="EMBL" id="JANQDX010000006">
    <property type="protein sequence ID" value="KAL0922529.1"/>
    <property type="molecule type" value="Genomic_DNA"/>
</dbReference>
<comment type="subcellular location">
    <subcellularLocation>
        <location evidence="1">Membrane</location>
        <topology evidence="1">Multi-pass membrane protein</topology>
    </subcellularLocation>
</comment>
<proteinExistence type="predicted"/>
<dbReference type="Pfam" id="PF23262">
    <property type="entry name" value="NFD4_C"/>
    <property type="match status" value="1"/>
</dbReference>
<keyword evidence="10" id="KW-1185">Reference proteome</keyword>
<dbReference type="InterPro" id="IPR056555">
    <property type="entry name" value="NFD4_C"/>
</dbReference>
<dbReference type="PANTHER" id="PTHR21576">
    <property type="entry name" value="UNCHARACTERIZED NODULIN-LIKE PROTEIN"/>
    <property type="match status" value="1"/>
</dbReference>
<evidence type="ECO:0000256" key="5">
    <source>
        <dbReference type="SAM" id="Phobius"/>
    </source>
</evidence>
<evidence type="ECO:0000313" key="9">
    <source>
        <dbReference type="EMBL" id="KAL0922529.1"/>
    </source>
</evidence>
<reference evidence="9 10" key="1">
    <citation type="journal article" date="2024" name="Plant Biotechnol. J.">
        <title>Dendrobium thyrsiflorum genome and its molecular insights into genes involved in important horticultural traits.</title>
        <authorList>
            <person name="Chen B."/>
            <person name="Wang J.Y."/>
            <person name="Zheng P.J."/>
            <person name="Li K.L."/>
            <person name="Liang Y.M."/>
            <person name="Chen X.F."/>
            <person name="Zhang C."/>
            <person name="Zhao X."/>
            <person name="He X."/>
            <person name="Zhang G.Q."/>
            <person name="Liu Z.J."/>
            <person name="Xu Q."/>
        </authorList>
    </citation>
    <scope>NUCLEOTIDE SEQUENCE [LARGE SCALE GENOMIC DNA]</scope>
    <source>
        <strain evidence="9">GZMU011</strain>
    </source>
</reference>
<evidence type="ECO:0000256" key="4">
    <source>
        <dbReference type="ARBA" id="ARBA00023136"/>
    </source>
</evidence>
<dbReference type="Pfam" id="PF06813">
    <property type="entry name" value="Nodulin-like"/>
    <property type="match status" value="1"/>
</dbReference>
<feature type="transmembrane region" description="Helical" evidence="5">
    <location>
        <begin position="437"/>
        <end position="460"/>
    </location>
</feature>
<feature type="chain" id="PRO_5044776004" description="Nodulin-like domain-containing protein" evidence="6">
    <location>
        <begin position="24"/>
        <end position="512"/>
    </location>
</feature>
<dbReference type="Proteomes" id="UP001552299">
    <property type="component" value="Unassembled WGS sequence"/>
</dbReference>
<dbReference type="InterPro" id="IPR010658">
    <property type="entry name" value="Nodulin-like"/>
</dbReference>
<evidence type="ECO:0000313" key="10">
    <source>
        <dbReference type="Proteomes" id="UP001552299"/>
    </source>
</evidence>